<accession>A0A6V7HKC0</accession>
<dbReference type="AlphaFoldDB" id="A0A6V7HKC0"/>
<keyword evidence="1" id="KW-0677">Repeat</keyword>
<evidence type="ECO:0000256" key="1">
    <source>
        <dbReference type="ARBA" id="ARBA00022737"/>
    </source>
</evidence>
<evidence type="ECO:0000256" key="3">
    <source>
        <dbReference type="SAM" id="MobiDB-lite"/>
    </source>
</evidence>
<evidence type="ECO:0000313" key="4">
    <source>
        <dbReference type="EMBL" id="CAD1480154.1"/>
    </source>
</evidence>
<dbReference type="GO" id="GO:0000447">
    <property type="term" value="P:endonucleolytic cleavage in ITS1 to separate SSU-rRNA from 5.8S rRNA and LSU-rRNA from tricistronic rRNA transcript (SSU-rRNA, 5.8S rRNA, LSU-rRNA)"/>
    <property type="evidence" value="ECO:0007669"/>
    <property type="project" value="TreeGrafter"/>
</dbReference>
<dbReference type="GO" id="GO:0003723">
    <property type="term" value="F:RNA binding"/>
    <property type="evidence" value="ECO:0007669"/>
    <property type="project" value="InterPro"/>
</dbReference>
<feature type="region of interest" description="Disordered" evidence="3">
    <location>
        <begin position="1"/>
        <end position="29"/>
    </location>
</feature>
<dbReference type="PROSITE" id="PS50302">
    <property type="entry name" value="PUM"/>
    <property type="match status" value="1"/>
</dbReference>
<feature type="repeat" description="Pumilio" evidence="2">
    <location>
        <begin position="73"/>
        <end position="108"/>
    </location>
</feature>
<evidence type="ECO:0000313" key="5">
    <source>
        <dbReference type="Proteomes" id="UP000752696"/>
    </source>
</evidence>
<evidence type="ECO:0008006" key="6">
    <source>
        <dbReference type="Google" id="ProtNLM"/>
    </source>
</evidence>
<dbReference type="SMART" id="SM00025">
    <property type="entry name" value="Pumilio"/>
    <property type="match status" value="5"/>
</dbReference>
<feature type="compositionally biased region" description="Basic residues" evidence="3">
    <location>
        <begin position="11"/>
        <end position="20"/>
    </location>
</feature>
<evidence type="ECO:0000256" key="2">
    <source>
        <dbReference type="PROSITE-ProRule" id="PRU00317"/>
    </source>
</evidence>
<dbReference type="OrthoDB" id="9987665at2759"/>
<dbReference type="InterPro" id="IPR001313">
    <property type="entry name" value="Pumilio_RNA-bd_rpt"/>
</dbReference>
<organism evidence="4 5">
    <name type="scientific">Heterotrigona itama</name>
    <dbReference type="NCBI Taxonomy" id="395501"/>
    <lineage>
        <taxon>Eukaryota</taxon>
        <taxon>Metazoa</taxon>
        <taxon>Ecdysozoa</taxon>
        <taxon>Arthropoda</taxon>
        <taxon>Hexapoda</taxon>
        <taxon>Insecta</taxon>
        <taxon>Pterygota</taxon>
        <taxon>Neoptera</taxon>
        <taxon>Endopterygota</taxon>
        <taxon>Hymenoptera</taxon>
        <taxon>Apocrita</taxon>
        <taxon>Aculeata</taxon>
        <taxon>Apoidea</taxon>
        <taxon>Anthophila</taxon>
        <taxon>Apidae</taxon>
        <taxon>Heterotrigona</taxon>
    </lineage>
</organism>
<dbReference type="InterPro" id="IPR011989">
    <property type="entry name" value="ARM-like"/>
</dbReference>
<dbReference type="GO" id="GO:0030688">
    <property type="term" value="C:preribosome, small subunit precursor"/>
    <property type="evidence" value="ECO:0007669"/>
    <property type="project" value="TreeGrafter"/>
</dbReference>
<dbReference type="GO" id="GO:0000472">
    <property type="term" value="P:endonucleolytic cleavage to generate mature 5'-end of SSU-rRNA from (SSU-rRNA, 5.8S rRNA, LSU-rRNA)"/>
    <property type="evidence" value="ECO:0007669"/>
    <property type="project" value="TreeGrafter"/>
</dbReference>
<dbReference type="GO" id="GO:0000480">
    <property type="term" value="P:endonucleolytic cleavage in 5'-ETS of tricistronic rRNA transcript (SSU-rRNA, 5.8S rRNA, LSU-rRNA)"/>
    <property type="evidence" value="ECO:0007669"/>
    <property type="project" value="TreeGrafter"/>
</dbReference>
<dbReference type="Pfam" id="PF22493">
    <property type="entry name" value="PUF_NOP9"/>
    <property type="match status" value="2"/>
</dbReference>
<dbReference type="PANTHER" id="PTHR13102">
    <property type="entry name" value="NUCLEOLAR PROTEIN 9"/>
    <property type="match status" value="1"/>
</dbReference>
<keyword evidence="5" id="KW-1185">Reference proteome</keyword>
<reference evidence="4" key="1">
    <citation type="submission" date="2020-07" db="EMBL/GenBank/DDBJ databases">
        <authorList>
            <person name="Nazaruddin N."/>
        </authorList>
    </citation>
    <scope>NUCLEOTIDE SEQUENCE</scope>
</reference>
<comment type="caution">
    <text evidence="4">The sequence shown here is derived from an EMBL/GenBank/DDBJ whole genome shotgun (WGS) entry which is preliminary data.</text>
</comment>
<dbReference type="GO" id="GO:0005730">
    <property type="term" value="C:nucleolus"/>
    <property type="evidence" value="ECO:0007669"/>
    <property type="project" value="TreeGrafter"/>
</dbReference>
<protein>
    <recommendedName>
        <fullName evidence="6">PUM-HD domain-containing protein</fullName>
    </recommendedName>
</protein>
<dbReference type="InterPro" id="IPR040000">
    <property type="entry name" value="NOP9"/>
</dbReference>
<gene>
    <name evidence="4" type="ORF">MHI_LOCUS899174</name>
</gene>
<dbReference type="Proteomes" id="UP000752696">
    <property type="component" value="Unassembled WGS sequence"/>
</dbReference>
<dbReference type="SUPFAM" id="SSF48371">
    <property type="entry name" value="ARM repeat"/>
    <property type="match status" value="2"/>
</dbReference>
<dbReference type="EMBL" id="CAJDYZ010011848">
    <property type="protein sequence ID" value="CAD1480154.1"/>
    <property type="molecule type" value="Genomic_DNA"/>
</dbReference>
<dbReference type="GO" id="GO:0000056">
    <property type="term" value="P:ribosomal small subunit export from nucleus"/>
    <property type="evidence" value="ECO:0007669"/>
    <property type="project" value="TreeGrafter"/>
</dbReference>
<dbReference type="Gene3D" id="1.25.10.10">
    <property type="entry name" value="Leucine-rich Repeat Variant"/>
    <property type="match status" value="2"/>
</dbReference>
<dbReference type="InterPro" id="IPR016024">
    <property type="entry name" value="ARM-type_fold"/>
</dbReference>
<proteinExistence type="predicted"/>
<dbReference type="PANTHER" id="PTHR13102:SF0">
    <property type="entry name" value="NUCLEOLAR PROTEIN 9"/>
    <property type="match status" value="1"/>
</dbReference>
<name>A0A6V7HKC0_9HYME</name>
<sequence>MADDYGNNERGKKRKKKRSHVQMAKKLARRRNHGYSNVDGETYQYMVHILELMKSDFSTTEEKLIFVNNVYEQTVGHELEYAQNQVGSRILDSLLKYASLETIQRLVAAFQSSLRILSSDRFASHVLQKIIVVCADRGNRGTLSKSCPEQDADVSIEVKELEVDSYNDIVLKLSKYFINNREEFVFDTYANHVLRTVIECLGGLIDKPDNSIDKRKLILGEKRPVVQNYKDLLYETCNRLYNWPRLLEFGQDEFTSGLLQSTLYSLNDVFPEMVEAYIKKITNECFKPKKEEQQLPNIFQRESSVRLLEACLSVASPKCWYTMYEEYFSHNLKQLLLMRGTNFSVQRLFDHCNVKEHFEQLFEEIHSYFPDILDRGYTGVLVSVANACLKLQTKQGAFVTELLNVLDCEAKNEEQHRILACIISLKKFENCETSEAKTRNDSRCLISLHGSLIVQAILKFNKPIKMVNSLLETNEEKIVQIFEDPKGSRIVDAFMDSKYVGEKSREKLAKKLKGYWSQLAKSTHGSRILDRIWVWASINQRTLIMEELAEVGESLRSTMSGQIMYNKLNVPLFVRNRNDWKEALGKEEKTRVLFANIIGDTMKKKKKKK</sequence>
<dbReference type="GO" id="GO:0030686">
    <property type="term" value="C:90S preribosome"/>
    <property type="evidence" value="ECO:0007669"/>
    <property type="project" value="TreeGrafter"/>
</dbReference>